<dbReference type="GO" id="GO:0003677">
    <property type="term" value="F:DNA binding"/>
    <property type="evidence" value="ECO:0007669"/>
    <property type="project" value="UniProtKB-KW"/>
</dbReference>
<protein>
    <submittedName>
        <fullName evidence="4">Transcriptional regulator, XRE family</fullName>
    </submittedName>
</protein>
<keyword evidence="1" id="KW-0238">DNA-binding</keyword>
<feature type="non-terminal residue" evidence="4">
    <location>
        <position position="138"/>
    </location>
</feature>
<dbReference type="InterPro" id="IPR010982">
    <property type="entry name" value="Lambda_DNA-bd_dom_sf"/>
</dbReference>
<name>T1B9B9_9ZZZZ</name>
<dbReference type="Gene3D" id="1.10.260.40">
    <property type="entry name" value="lambda repressor-like DNA-binding domains"/>
    <property type="match status" value="1"/>
</dbReference>
<feature type="compositionally biased region" description="Polar residues" evidence="2">
    <location>
        <begin position="1"/>
        <end position="11"/>
    </location>
</feature>
<feature type="domain" description="HTH cro/C1-type" evidence="3">
    <location>
        <begin position="39"/>
        <end position="93"/>
    </location>
</feature>
<proteinExistence type="predicted"/>
<accession>T1B9B9</accession>
<evidence type="ECO:0000259" key="3">
    <source>
        <dbReference type="PROSITE" id="PS50943"/>
    </source>
</evidence>
<evidence type="ECO:0000256" key="1">
    <source>
        <dbReference type="ARBA" id="ARBA00023125"/>
    </source>
</evidence>
<dbReference type="CDD" id="cd00093">
    <property type="entry name" value="HTH_XRE"/>
    <property type="match status" value="1"/>
</dbReference>
<dbReference type="AlphaFoldDB" id="T1B9B9"/>
<dbReference type="SMART" id="SM00530">
    <property type="entry name" value="HTH_XRE"/>
    <property type="match status" value="1"/>
</dbReference>
<dbReference type="EMBL" id="AUZZ01000862">
    <property type="protein sequence ID" value="EQD66497.1"/>
    <property type="molecule type" value="Genomic_DNA"/>
</dbReference>
<reference evidence="4" key="1">
    <citation type="submission" date="2013-08" db="EMBL/GenBank/DDBJ databases">
        <authorList>
            <person name="Mendez C."/>
            <person name="Richter M."/>
            <person name="Ferrer M."/>
            <person name="Sanchez J."/>
        </authorList>
    </citation>
    <scope>NUCLEOTIDE SEQUENCE</scope>
</reference>
<sequence>MHSQAPPQTGYTIPGVHRSTGRPMPKQKTPEAITFGERLVALRKAAALTQQQLADEVGVSRRMIAYYEGQSEHPPTTLLPALARALNVSADELLGLEPVAKRNGRMPDNRMQRRLQQIANLPPEERRQILQLVDAFIE</sequence>
<dbReference type="PANTHER" id="PTHR46558:SF11">
    <property type="entry name" value="HTH-TYPE TRANSCRIPTIONAL REGULATOR XRE"/>
    <property type="match status" value="1"/>
</dbReference>
<dbReference type="SUPFAM" id="SSF47413">
    <property type="entry name" value="lambda repressor-like DNA-binding domains"/>
    <property type="match status" value="1"/>
</dbReference>
<gene>
    <name evidence="4" type="ORF">B2A_01146</name>
</gene>
<dbReference type="PROSITE" id="PS50943">
    <property type="entry name" value="HTH_CROC1"/>
    <property type="match status" value="1"/>
</dbReference>
<organism evidence="4">
    <name type="scientific">mine drainage metagenome</name>
    <dbReference type="NCBI Taxonomy" id="410659"/>
    <lineage>
        <taxon>unclassified sequences</taxon>
        <taxon>metagenomes</taxon>
        <taxon>ecological metagenomes</taxon>
    </lineage>
</organism>
<dbReference type="Pfam" id="PF01381">
    <property type="entry name" value="HTH_3"/>
    <property type="match status" value="1"/>
</dbReference>
<dbReference type="PANTHER" id="PTHR46558">
    <property type="entry name" value="TRACRIPTIONAL REGULATORY PROTEIN-RELATED-RELATED"/>
    <property type="match status" value="1"/>
</dbReference>
<feature type="region of interest" description="Disordered" evidence="2">
    <location>
        <begin position="1"/>
        <end position="31"/>
    </location>
</feature>
<dbReference type="InterPro" id="IPR001387">
    <property type="entry name" value="Cro/C1-type_HTH"/>
</dbReference>
<evidence type="ECO:0000256" key="2">
    <source>
        <dbReference type="SAM" id="MobiDB-lite"/>
    </source>
</evidence>
<comment type="caution">
    <text evidence="4">The sequence shown here is derived from an EMBL/GenBank/DDBJ whole genome shotgun (WGS) entry which is preliminary data.</text>
</comment>
<reference evidence="4" key="2">
    <citation type="journal article" date="2014" name="ISME J.">
        <title>Microbial stratification in low pH oxic and suboxic macroscopic growths along an acid mine drainage.</title>
        <authorList>
            <person name="Mendez-Garcia C."/>
            <person name="Mesa V."/>
            <person name="Sprenger R.R."/>
            <person name="Richter M."/>
            <person name="Diez M.S."/>
            <person name="Solano J."/>
            <person name="Bargiela R."/>
            <person name="Golyshina O.V."/>
            <person name="Manteca A."/>
            <person name="Ramos J.L."/>
            <person name="Gallego J.R."/>
            <person name="Llorente I."/>
            <person name="Martins Dos Santos V.A."/>
            <person name="Jensen O.N."/>
            <person name="Pelaez A.I."/>
            <person name="Sanchez J."/>
            <person name="Ferrer M."/>
        </authorList>
    </citation>
    <scope>NUCLEOTIDE SEQUENCE</scope>
</reference>
<evidence type="ECO:0000313" key="4">
    <source>
        <dbReference type="EMBL" id="EQD66497.1"/>
    </source>
</evidence>